<dbReference type="GO" id="GO:0005524">
    <property type="term" value="F:ATP binding"/>
    <property type="evidence" value="ECO:0007669"/>
    <property type="project" value="UniProtKB-UniRule"/>
</dbReference>
<dbReference type="GO" id="GO:0008270">
    <property type="term" value="F:zinc ion binding"/>
    <property type="evidence" value="ECO:0007669"/>
    <property type="project" value="UniProtKB-UniRule"/>
</dbReference>
<keyword evidence="8" id="KW-0863">Zinc-finger</keyword>
<proteinExistence type="inferred from homology"/>
<dbReference type="PANTHER" id="PTHR30455:SF2">
    <property type="entry name" value="TRANSCRIPTIONAL REPRESSOR NRDR"/>
    <property type="match status" value="1"/>
</dbReference>
<comment type="caution">
    <text evidence="11">The sequence shown here is derived from an EMBL/GenBank/DDBJ whole genome shotgun (WGS) entry which is preliminary data.</text>
</comment>
<reference evidence="11 12" key="1">
    <citation type="submission" date="2017-04" db="EMBL/GenBank/DDBJ databases">
        <title>Comparative genome analysis of Subtercola boreus.</title>
        <authorList>
            <person name="Cho Y.-J."/>
            <person name="Cho A."/>
            <person name="Kim O.-S."/>
            <person name="Lee J.-I."/>
        </authorList>
    </citation>
    <scope>NUCLEOTIDE SEQUENCE [LARGE SCALE GENOMIC DNA]</scope>
    <source>
        <strain evidence="11 12">P28004</strain>
    </source>
</reference>
<evidence type="ECO:0000313" key="12">
    <source>
        <dbReference type="Proteomes" id="UP000257080"/>
    </source>
</evidence>
<dbReference type="HAMAP" id="MF_00440">
    <property type="entry name" value="NrdR"/>
    <property type="match status" value="1"/>
</dbReference>
<dbReference type="InterPro" id="IPR003796">
    <property type="entry name" value="RNR_NrdR-like"/>
</dbReference>
<gene>
    <name evidence="8" type="primary">nrdR</name>
    <name evidence="11" type="ORF">B7R25_06895</name>
</gene>
<keyword evidence="5 8" id="KW-0805">Transcription regulation</keyword>
<comment type="function">
    <text evidence="8">Negatively regulates transcription of bacterial ribonucleotide reductase nrd genes and operons by binding to NrdR-boxes.</text>
</comment>
<evidence type="ECO:0000256" key="7">
    <source>
        <dbReference type="ARBA" id="ARBA00023163"/>
    </source>
</evidence>
<name>A0A3E0WAQ0_9MICO</name>
<feature type="domain" description="ATP-cone" evidence="10">
    <location>
        <begin position="46"/>
        <end position="136"/>
    </location>
</feature>
<dbReference type="Pfam" id="PF03477">
    <property type="entry name" value="ATP-cone"/>
    <property type="match status" value="1"/>
</dbReference>
<dbReference type="Pfam" id="PF22811">
    <property type="entry name" value="Zn_ribbon_NrdR"/>
    <property type="match status" value="1"/>
</dbReference>
<keyword evidence="2 8" id="KW-0479">Metal-binding</keyword>
<evidence type="ECO:0000313" key="11">
    <source>
        <dbReference type="EMBL" id="RFA27457.1"/>
    </source>
</evidence>
<dbReference type="OrthoDB" id="9807461at2"/>
<evidence type="ECO:0000256" key="3">
    <source>
        <dbReference type="ARBA" id="ARBA00022741"/>
    </source>
</evidence>
<organism evidence="11 12">
    <name type="scientific">Subtercola boreus</name>
    <dbReference type="NCBI Taxonomy" id="120213"/>
    <lineage>
        <taxon>Bacteria</taxon>
        <taxon>Bacillati</taxon>
        <taxon>Actinomycetota</taxon>
        <taxon>Actinomycetes</taxon>
        <taxon>Micrococcales</taxon>
        <taxon>Microbacteriaceae</taxon>
        <taxon>Subtercola</taxon>
    </lineage>
</organism>
<keyword evidence="6 8" id="KW-0238">DNA-binding</keyword>
<protein>
    <recommendedName>
        <fullName evidence="8">Transcriptional repressor NrdR</fullName>
    </recommendedName>
</protein>
<keyword evidence="8" id="KW-0862">Zinc</keyword>
<dbReference type="InterPro" id="IPR005144">
    <property type="entry name" value="ATP-cone_dom"/>
</dbReference>
<keyword evidence="7 8" id="KW-0804">Transcription</keyword>
<dbReference type="GO" id="GO:0045892">
    <property type="term" value="P:negative regulation of DNA-templated transcription"/>
    <property type="evidence" value="ECO:0007669"/>
    <property type="project" value="UniProtKB-UniRule"/>
</dbReference>
<dbReference type="Proteomes" id="UP000257080">
    <property type="component" value="Unassembled WGS sequence"/>
</dbReference>
<evidence type="ECO:0000256" key="1">
    <source>
        <dbReference type="ARBA" id="ARBA00022491"/>
    </source>
</evidence>
<keyword evidence="1 8" id="KW-0678">Repressor</keyword>
<dbReference type="PROSITE" id="PS51161">
    <property type="entry name" value="ATP_CONE"/>
    <property type="match status" value="1"/>
</dbReference>
<dbReference type="GO" id="GO:0003677">
    <property type="term" value="F:DNA binding"/>
    <property type="evidence" value="ECO:0007669"/>
    <property type="project" value="UniProtKB-KW"/>
</dbReference>
<dbReference type="PANTHER" id="PTHR30455">
    <property type="entry name" value="TRANSCRIPTIONAL REPRESSOR NRDR"/>
    <property type="match status" value="1"/>
</dbReference>
<comment type="cofactor">
    <cofactor evidence="8">
        <name>Zn(2+)</name>
        <dbReference type="ChEBI" id="CHEBI:29105"/>
    </cofactor>
    <text evidence="8">Binds 1 zinc ion.</text>
</comment>
<accession>A0A3E0WAQ0</accession>
<dbReference type="NCBIfam" id="TIGR00244">
    <property type="entry name" value="transcriptional regulator NrdR"/>
    <property type="match status" value="1"/>
</dbReference>
<feature type="compositionally biased region" description="Low complexity" evidence="9">
    <location>
        <begin position="163"/>
        <end position="229"/>
    </location>
</feature>
<evidence type="ECO:0000256" key="8">
    <source>
        <dbReference type="HAMAP-Rule" id="MF_00440"/>
    </source>
</evidence>
<evidence type="ECO:0000256" key="2">
    <source>
        <dbReference type="ARBA" id="ARBA00022723"/>
    </source>
</evidence>
<keyword evidence="4 8" id="KW-0067">ATP-binding</keyword>
<evidence type="ECO:0000256" key="9">
    <source>
        <dbReference type="SAM" id="MobiDB-lite"/>
    </source>
</evidence>
<dbReference type="InterPro" id="IPR055173">
    <property type="entry name" value="NrdR-like_N"/>
</dbReference>
<evidence type="ECO:0000256" key="4">
    <source>
        <dbReference type="ARBA" id="ARBA00022840"/>
    </source>
</evidence>
<feature type="zinc finger region" evidence="8">
    <location>
        <begin position="3"/>
        <end position="34"/>
    </location>
</feature>
<feature type="region of interest" description="Disordered" evidence="9">
    <location>
        <begin position="150"/>
        <end position="229"/>
    </location>
</feature>
<evidence type="ECO:0000259" key="10">
    <source>
        <dbReference type="PROSITE" id="PS51161"/>
    </source>
</evidence>
<dbReference type="AlphaFoldDB" id="A0A3E0WAQ0"/>
<dbReference type="EMBL" id="NBXE01000019">
    <property type="protein sequence ID" value="RFA27457.1"/>
    <property type="molecule type" value="Genomic_DNA"/>
</dbReference>
<evidence type="ECO:0000256" key="6">
    <source>
        <dbReference type="ARBA" id="ARBA00023125"/>
    </source>
</evidence>
<comment type="similarity">
    <text evidence="8">Belongs to the NrdR family.</text>
</comment>
<sequence length="229" mass="23870">MYCPYCRYPDSRVVDSRTSDDGTAIRRRRQCPDCGRRFSTTETASLSVIKRSGVVVPFSREKIMNGVRKACQGRPVTDSDLAVLAQRVEETVRSTGAAQVEANDIGLAILQPLRELDEVAYLRFASVYQAFDSLDDFEAAITLLRVEHDTAPDDRSGPSAQRTAAGSATGSATTTGAGAAATPSAGVASAPSSVQTEASASPSTASSRAGTATPPSHAAQAAASAARRG</sequence>
<evidence type="ECO:0000256" key="5">
    <source>
        <dbReference type="ARBA" id="ARBA00023015"/>
    </source>
</evidence>
<keyword evidence="3 8" id="KW-0547">Nucleotide-binding</keyword>